<organism evidence="1 2">
    <name type="scientific">Dreissena polymorpha</name>
    <name type="common">Zebra mussel</name>
    <name type="synonym">Mytilus polymorpha</name>
    <dbReference type="NCBI Taxonomy" id="45954"/>
    <lineage>
        <taxon>Eukaryota</taxon>
        <taxon>Metazoa</taxon>
        <taxon>Spiralia</taxon>
        <taxon>Lophotrochozoa</taxon>
        <taxon>Mollusca</taxon>
        <taxon>Bivalvia</taxon>
        <taxon>Autobranchia</taxon>
        <taxon>Heteroconchia</taxon>
        <taxon>Euheterodonta</taxon>
        <taxon>Imparidentia</taxon>
        <taxon>Neoheterodontei</taxon>
        <taxon>Myida</taxon>
        <taxon>Dreissenoidea</taxon>
        <taxon>Dreissenidae</taxon>
        <taxon>Dreissena</taxon>
    </lineage>
</organism>
<comment type="caution">
    <text evidence="1">The sequence shown here is derived from an EMBL/GenBank/DDBJ whole genome shotgun (WGS) entry which is preliminary data.</text>
</comment>
<reference evidence="1" key="1">
    <citation type="journal article" date="2019" name="bioRxiv">
        <title>The Genome of the Zebra Mussel, Dreissena polymorpha: A Resource for Invasive Species Research.</title>
        <authorList>
            <person name="McCartney M.A."/>
            <person name="Auch B."/>
            <person name="Kono T."/>
            <person name="Mallez S."/>
            <person name="Zhang Y."/>
            <person name="Obille A."/>
            <person name="Becker A."/>
            <person name="Abrahante J.E."/>
            <person name="Garbe J."/>
            <person name="Badalamenti J.P."/>
            <person name="Herman A."/>
            <person name="Mangelson H."/>
            <person name="Liachko I."/>
            <person name="Sullivan S."/>
            <person name="Sone E.D."/>
            <person name="Koren S."/>
            <person name="Silverstein K.A.T."/>
            <person name="Beckman K.B."/>
            <person name="Gohl D.M."/>
        </authorList>
    </citation>
    <scope>NUCLEOTIDE SEQUENCE</scope>
    <source>
        <strain evidence="1">Duluth1</strain>
        <tissue evidence="1">Whole animal</tissue>
    </source>
</reference>
<proteinExistence type="predicted"/>
<evidence type="ECO:0000313" key="2">
    <source>
        <dbReference type="Proteomes" id="UP000828390"/>
    </source>
</evidence>
<gene>
    <name evidence="1" type="ORF">DPMN_159377</name>
</gene>
<dbReference type="Proteomes" id="UP000828390">
    <property type="component" value="Unassembled WGS sequence"/>
</dbReference>
<protein>
    <submittedName>
        <fullName evidence="1">Uncharacterized protein</fullName>
    </submittedName>
</protein>
<reference evidence="1" key="2">
    <citation type="submission" date="2020-11" db="EMBL/GenBank/DDBJ databases">
        <authorList>
            <person name="McCartney M.A."/>
            <person name="Auch B."/>
            <person name="Kono T."/>
            <person name="Mallez S."/>
            <person name="Becker A."/>
            <person name="Gohl D.M."/>
            <person name="Silverstein K.A.T."/>
            <person name="Koren S."/>
            <person name="Bechman K.B."/>
            <person name="Herman A."/>
            <person name="Abrahante J.E."/>
            <person name="Garbe J."/>
        </authorList>
    </citation>
    <scope>NUCLEOTIDE SEQUENCE</scope>
    <source>
        <strain evidence="1">Duluth1</strain>
        <tissue evidence="1">Whole animal</tissue>
    </source>
</reference>
<dbReference type="EMBL" id="JAIWYP010000008">
    <property type="protein sequence ID" value="KAH3781546.1"/>
    <property type="molecule type" value="Genomic_DNA"/>
</dbReference>
<accession>A0A9D4EKZ4</accession>
<evidence type="ECO:0000313" key="1">
    <source>
        <dbReference type="EMBL" id="KAH3781546.1"/>
    </source>
</evidence>
<name>A0A9D4EKZ4_DREPO</name>
<dbReference type="AlphaFoldDB" id="A0A9D4EKZ4"/>
<sequence length="64" mass="6728">MPLTPETAMSEGFVAVRSEPSSVVSVFEATAPTVVQVSKYCRKKTCTSGAPHRPSCPSPVGQFA</sequence>
<keyword evidence="2" id="KW-1185">Reference proteome</keyword>